<dbReference type="EMBL" id="BARS01005151">
    <property type="protein sequence ID" value="GAF69074.1"/>
    <property type="molecule type" value="Genomic_DNA"/>
</dbReference>
<evidence type="ECO:0000313" key="2">
    <source>
        <dbReference type="EMBL" id="GAF69074.1"/>
    </source>
</evidence>
<keyword evidence="1" id="KW-1133">Transmembrane helix</keyword>
<evidence type="ECO:0000256" key="1">
    <source>
        <dbReference type="SAM" id="Phobius"/>
    </source>
</evidence>
<proteinExistence type="predicted"/>
<accession>X0RJS1</accession>
<sequence length="180" mass="18510">MKSLRNIAVGIVASVGVAFVPGASASAAVLYNFTGQCSADCTGSATGVLTLNDSYTPGSALALADFVSFVFVSDTEPWSVLSQADVGGFGGALPVLSGIATFGLIADNSDPFRELHSSSSSGGWSTIDTFFAPPAPQGRTHLWELQPSPVPLPAALPLYGTGLGLMGLFGWWRRRRAAAA</sequence>
<keyword evidence="1" id="KW-0812">Transmembrane</keyword>
<comment type="caution">
    <text evidence="2">The sequence shown here is derived from an EMBL/GenBank/DDBJ whole genome shotgun (WGS) entry which is preliminary data.</text>
</comment>
<feature type="transmembrane region" description="Helical" evidence="1">
    <location>
        <begin position="154"/>
        <end position="172"/>
    </location>
</feature>
<keyword evidence="1" id="KW-0472">Membrane</keyword>
<dbReference type="AlphaFoldDB" id="X0RJS1"/>
<reference evidence="2" key="1">
    <citation type="journal article" date="2014" name="Front. Microbiol.">
        <title>High frequency of phylogenetically diverse reductive dehalogenase-homologous genes in deep subseafloor sedimentary metagenomes.</title>
        <authorList>
            <person name="Kawai M."/>
            <person name="Futagami T."/>
            <person name="Toyoda A."/>
            <person name="Takaki Y."/>
            <person name="Nishi S."/>
            <person name="Hori S."/>
            <person name="Arai W."/>
            <person name="Tsubouchi T."/>
            <person name="Morono Y."/>
            <person name="Uchiyama I."/>
            <person name="Ito T."/>
            <person name="Fujiyama A."/>
            <person name="Inagaki F."/>
            <person name="Takami H."/>
        </authorList>
    </citation>
    <scope>NUCLEOTIDE SEQUENCE</scope>
    <source>
        <strain evidence="2">Expedition CK06-06</strain>
    </source>
</reference>
<gene>
    <name evidence="2" type="ORF">S01H1_10084</name>
</gene>
<organism evidence="2">
    <name type="scientific">marine sediment metagenome</name>
    <dbReference type="NCBI Taxonomy" id="412755"/>
    <lineage>
        <taxon>unclassified sequences</taxon>
        <taxon>metagenomes</taxon>
        <taxon>ecological metagenomes</taxon>
    </lineage>
</organism>
<name>X0RJS1_9ZZZZ</name>
<protein>
    <submittedName>
        <fullName evidence="2">Uncharacterized protein</fullName>
    </submittedName>
</protein>